<dbReference type="EMBL" id="BPVZ01000042">
    <property type="protein sequence ID" value="GKV15151.1"/>
    <property type="molecule type" value="Genomic_DNA"/>
</dbReference>
<organism evidence="1 2">
    <name type="scientific">Rubroshorea leprosula</name>
    <dbReference type="NCBI Taxonomy" id="152421"/>
    <lineage>
        <taxon>Eukaryota</taxon>
        <taxon>Viridiplantae</taxon>
        <taxon>Streptophyta</taxon>
        <taxon>Embryophyta</taxon>
        <taxon>Tracheophyta</taxon>
        <taxon>Spermatophyta</taxon>
        <taxon>Magnoliopsida</taxon>
        <taxon>eudicotyledons</taxon>
        <taxon>Gunneridae</taxon>
        <taxon>Pentapetalae</taxon>
        <taxon>rosids</taxon>
        <taxon>malvids</taxon>
        <taxon>Malvales</taxon>
        <taxon>Dipterocarpaceae</taxon>
        <taxon>Rubroshorea</taxon>
    </lineage>
</organism>
<dbReference type="AlphaFoldDB" id="A0AAV5JRV3"/>
<evidence type="ECO:0000313" key="2">
    <source>
        <dbReference type="Proteomes" id="UP001054252"/>
    </source>
</evidence>
<dbReference type="Proteomes" id="UP001054252">
    <property type="component" value="Unassembled WGS sequence"/>
</dbReference>
<reference evidence="1 2" key="1">
    <citation type="journal article" date="2021" name="Commun. Biol.">
        <title>The genome of Shorea leprosula (Dipterocarpaceae) highlights the ecological relevance of drought in aseasonal tropical rainforests.</title>
        <authorList>
            <person name="Ng K.K.S."/>
            <person name="Kobayashi M.J."/>
            <person name="Fawcett J.A."/>
            <person name="Hatakeyama M."/>
            <person name="Paape T."/>
            <person name="Ng C.H."/>
            <person name="Ang C.C."/>
            <person name="Tnah L.H."/>
            <person name="Lee C.T."/>
            <person name="Nishiyama T."/>
            <person name="Sese J."/>
            <person name="O'Brien M.J."/>
            <person name="Copetti D."/>
            <person name="Mohd Noor M.I."/>
            <person name="Ong R.C."/>
            <person name="Putra M."/>
            <person name="Sireger I.Z."/>
            <person name="Indrioko S."/>
            <person name="Kosugi Y."/>
            <person name="Izuno A."/>
            <person name="Isagi Y."/>
            <person name="Lee S.L."/>
            <person name="Shimizu K.K."/>
        </authorList>
    </citation>
    <scope>NUCLEOTIDE SEQUENCE [LARGE SCALE GENOMIC DNA]</scope>
    <source>
        <strain evidence="1">214</strain>
    </source>
</reference>
<proteinExistence type="predicted"/>
<accession>A0AAV5JRV3</accession>
<gene>
    <name evidence="1" type="ORF">SLEP1_g25953</name>
</gene>
<evidence type="ECO:0000313" key="1">
    <source>
        <dbReference type="EMBL" id="GKV15151.1"/>
    </source>
</evidence>
<comment type="caution">
    <text evidence="1">The sequence shown here is derived from an EMBL/GenBank/DDBJ whole genome shotgun (WGS) entry which is preliminary data.</text>
</comment>
<sequence length="68" mass="7636">MRILSWVCGLVVGCFVLGLYRRPLEIFMGILMADVGTYFKFLAQGTELRHGFWGFGCLSLVLNVLGCF</sequence>
<name>A0AAV5JRV3_9ROSI</name>
<keyword evidence="2" id="KW-1185">Reference proteome</keyword>
<protein>
    <submittedName>
        <fullName evidence="1">Uncharacterized protein</fullName>
    </submittedName>
</protein>